<keyword evidence="1" id="KW-0496">Mitochondrion</keyword>
<dbReference type="AlphaFoldDB" id="A0A101M3Y5"/>
<geneLocation type="mitochondrion" evidence="1"/>
<proteinExistence type="predicted"/>
<reference evidence="1" key="1">
    <citation type="journal article" date="2015" name="Genome Biol. Evol.">
        <title>Organellar Genomes of White Spruce (Picea glauca): Assembly and Annotation.</title>
        <authorList>
            <person name="Jackman S.D."/>
            <person name="Warren R.L."/>
            <person name="Gibb E.A."/>
            <person name="Vandervalk B.P."/>
            <person name="Mohamadi H."/>
            <person name="Chu J."/>
            <person name="Raymond A."/>
            <person name="Pleasance S."/>
            <person name="Coope R."/>
            <person name="Wildung M.R."/>
            <person name="Ritland C.E."/>
            <person name="Bousquet J."/>
            <person name="Jones S.J."/>
            <person name="Bohlmann J."/>
            <person name="Birol I."/>
        </authorList>
    </citation>
    <scope>NUCLEOTIDE SEQUENCE [LARGE SCALE GENOMIC DNA]</scope>
    <source>
        <tissue evidence="1">Flushing bud</tissue>
    </source>
</reference>
<gene>
    <name evidence="1" type="ORF">ABT39_MTgene347</name>
</gene>
<evidence type="ECO:0000313" key="1">
    <source>
        <dbReference type="EMBL" id="KUM50504.1"/>
    </source>
</evidence>
<organism evidence="1">
    <name type="scientific">Picea glauca</name>
    <name type="common">White spruce</name>
    <name type="synonym">Pinus glauca</name>
    <dbReference type="NCBI Taxonomy" id="3330"/>
    <lineage>
        <taxon>Eukaryota</taxon>
        <taxon>Viridiplantae</taxon>
        <taxon>Streptophyta</taxon>
        <taxon>Embryophyta</taxon>
        <taxon>Tracheophyta</taxon>
        <taxon>Spermatophyta</taxon>
        <taxon>Pinopsida</taxon>
        <taxon>Pinidae</taxon>
        <taxon>Conifers I</taxon>
        <taxon>Pinales</taxon>
        <taxon>Pinaceae</taxon>
        <taxon>Picea</taxon>
    </lineage>
</organism>
<dbReference type="EMBL" id="LKAM01000001">
    <property type="protein sequence ID" value="KUM50504.1"/>
    <property type="molecule type" value="Genomic_DNA"/>
</dbReference>
<name>A0A101M3Y5_PICGL</name>
<sequence>MIMINDRNDLPEWCPGRELREMALEALDPEIEVCYDPAENML</sequence>
<accession>A0A101M3Y5</accession>
<protein>
    <submittedName>
        <fullName evidence="1">Uncharacterized protein</fullName>
    </submittedName>
</protein>
<comment type="caution">
    <text evidence="1">The sequence shown here is derived from an EMBL/GenBank/DDBJ whole genome shotgun (WGS) entry which is preliminary data.</text>
</comment>